<keyword evidence="2" id="KW-0378">Hydrolase</keyword>
<dbReference type="SUPFAM" id="SSF54106">
    <property type="entry name" value="LysM domain"/>
    <property type="match status" value="1"/>
</dbReference>
<dbReference type="PROSITE" id="PS51782">
    <property type="entry name" value="LYSM"/>
    <property type="match status" value="1"/>
</dbReference>
<dbReference type="Pfam" id="PF01476">
    <property type="entry name" value="LysM"/>
    <property type="match status" value="1"/>
</dbReference>
<organism evidence="6 7">
    <name type="scientific">Candidatus Berkelbacteria bacterium Athens1014_28</name>
    <dbReference type="NCBI Taxonomy" id="2017145"/>
    <lineage>
        <taxon>Bacteria</taxon>
        <taxon>Candidatus Berkelbacteria</taxon>
    </lineage>
</organism>
<evidence type="ECO:0000259" key="4">
    <source>
        <dbReference type="PROSITE" id="PS50911"/>
    </source>
</evidence>
<feature type="domain" description="Peptidase C51" evidence="4">
    <location>
        <begin position="246"/>
        <end position="363"/>
    </location>
</feature>
<dbReference type="Pfam" id="PF05257">
    <property type="entry name" value="CHAP"/>
    <property type="match status" value="1"/>
</dbReference>
<evidence type="ECO:0000313" key="7">
    <source>
        <dbReference type="Proteomes" id="UP000316495"/>
    </source>
</evidence>
<dbReference type="SMART" id="SM00257">
    <property type="entry name" value="LysM"/>
    <property type="match status" value="1"/>
</dbReference>
<accession>A0A554LN56</accession>
<evidence type="ECO:0000259" key="5">
    <source>
        <dbReference type="PROSITE" id="PS51782"/>
    </source>
</evidence>
<dbReference type="GO" id="GO:0016787">
    <property type="term" value="F:hydrolase activity"/>
    <property type="evidence" value="ECO:0007669"/>
    <property type="project" value="UniProtKB-KW"/>
</dbReference>
<proteinExistence type="predicted"/>
<dbReference type="PROSITE" id="PS50911">
    <property type="entry name" value="CHAP"/>
    <property type="match status" value="1"/>
</dbReference>
<name>A0A554LN56_9BACT</name>
<feature type="domain" description="LysM" evidence="5">
    <location>
        <begin position="177"/>
        <end position="221"/>
    </location>
</feature>
<dbReference type="CDD" id="cd00118">
    <property type="entry name" value="LysM"/>
    <property type="match status" value="1"/>
</dbReference>
<evidence type="ECO:0000256" key="1">
    <source>
        <dbReference type="ARBA" id="ARBA00022729"/>
    </source>
</evidence>
<dbReference type="EMBL" id="VMGN01000016">
    <property type="protein sequence ID" value="TSC94302.1"/>
    <property type="molecule type" value="Genomic_DNA"/>
</dbReference>
<comment type="caution">
    <text evidence="6">The sequence shown here is derived from an EMBL/GenBank/DDBJ whole genome shotgun (WGS) entry which is preliminary data.</text>
</comment>
<evidence type="ECO:0000256" key="3">
    <source>
        <dbReference type="SAM" id="Phobius"/>
    </source>
</evidence>
<keyword evidence="3" id="KW-1133">Transmembrane helix</keyword>
<dbReference type="InterPro" id="IPR007921">
    <property type="entry name" value="CHAP_dom"/>
</dbReference>
<feature type="transmembrane region" description="Helical" evidence="3">
    <location>
        <begin position="74"/>
        <end position="94"/>
    </location>
</feature>
<keyword evidence="1" id="KW-0732">Signal</keyword>
<evidence type="ECO:0000256" key="2">
    <source>
        <dbReference type="ARBA" id="ARBA00022801"/>
    </source>
</evidence>
<dbReference type="InterPro" id="IPR018392">
    <property type="entry name" value="LysM"/>
</dbReference>
<evidence type="ECO:0000313" key="6">
    <source>
        <dbReference type="EMBL" id="TSC94302.1"/>
    </source>
</evidence>
<dbReference type="Proteomes" id="UP000316495">
    <property type="component" value="Unassembled WGS sequence"/>
</dbReference>
<dbReference type="SUPFAM" id="SSF54001">
    <property type="entry name" value="Cysteine proteinases"/>
    <property type="match status" value="1"/>
</dbReference>
<keyword evidence="3" id="KW-0472">Membrane</keyword>
<dbReference type="InterPro" id="IPR038765">
    <property type="entry name" value="Papain-like_cys_pep_sf"/>
</dbReference>
<dbReference type="InterPro" id="IPR036779">
    <property type="entry name" value="LysM_dom_sf"/>
</dbReference>
<dbReference type="AlphaFoldDB" id="A0A554LN56"/>
<dbReference type="Gene3D" id="3.90.1720.10">
    <property type="entry name" value="endopeptidase domain like (from Nostoc punctiforme)"/>
    <property type="match status" value="1"/>
</dbReference>
<gene>
    <name evidence="6" type="ORF">Athens101428_345</name>
</gene>
<sequence length="363" mass="39418">MLNEEEPPNIALSEFQSKFSEVIRKAKSKHQFNILKSFLAHWSGVLNKKSLIRITEKVVSQINLARNFIVEKRFLPHITILLLGLIVALCNVLVAQGANDLYNLIPANPGSQVAIAKSLDAYTDLISNDAQAVEKIITTSDDASSNFDLGTKITTTEITDRSVPASEQPSGPRKKTISYSVNPGETLSGLSMKFNVKVASIKYVNNLTNIDLIKPGDKIKIPPEGYEPTAKEIAAQKKKNTSVSSSTSGLKKIISNVLPGRKNNGYPYGWCTYYVATRRAVPTGFGNGGAWLSSAKRFGWSTGSTPVSGAIVVTRESWLGHVGYVESVSGNSFTISEMNYKGWGVTSSRTMSVGDGVIKGFIY</sequence>
<reference evidence="6 7" key="1">
    <citation type="submission" date="2017-07" db="EMBL/GenBank/DDBJ databases">
        <title>Mechanisms for carbon and nitrogen cycling indicate functional differentiation within the Candidate Phyla Radiation.</title>
        <authorList>
            <person name="Danczak R.E."/>
            <person name="Johnston M.D."/>
            <person name="Kenah C."/>
            <person name="Slattery M."/>
            <person name="Wrighton K.C."/>
            <person name="Wilkins M.J."/>
        </authorList>
    </citation>
    <scope>NUCLEOTIDE SEQUENCE [LARGE SCALE GENOMIC DNA]</scope>
    <source>
        <strain evidence="6">Athens1014_28</strain>
    </source>
</reference>
<dbReference type="Gene3D" id="3.10.350.10">
    <property type="entry name" value="LysM domain"/>
    <property type="match status" value="1"/>
</dbReference>
<keyword evidence="3" id="KW-0812">Transmembrane</keyword>
<protein>
    <submittedName>
        <fullName evidence="6">CHAP domain protein</fullName>
    </submittedName>
</protein>